<accession>V4S0W6</accession>
<evidence type="ECO:0000313" key="3">
    <source>
        <dbReference type="Proteomes" id="UP000030687"/>
    </source>
</evidence>
<protein>
    <submittedName>
        <fullName evidence="2">Uncharacterized protein</fullName>
    </submittedName>
</protein>
<feature type="compositionally biased region" description="Polar residues" evidence="1">
    <location>
        <begin position="1"/>
        <end position="18"/>
    </location>
</feature>
<gene>
    <name evidence="2" type="ORF">CICLE_v10007200mg</name>
</gene>
<evidence type="ECO:0000256" key="1">
    <source>
        <dbReference type="SAM" id="MobiDB-lite"/>
    </source>
</evidence>
<evidence type="ECO:0000313" key="2">
    <source>
        <dbReference type="EMBL" id="ESR33917.1"/>
    </source>
</evidence>
<dbReference type="Gramene" id="ESR33917">
    <property type="protein sequence ID" value="ESR33917"/>
    <property type="gene ID" value="CICLE_v10007200mg"/>
</dbReference>
<dbReference type="AlphaFoldDB" id="V4S0W6"/>
<dbReference type="KEGG" id="cic:CICLE_v10007200mg"/>
<reference evidence="2 3" key="1">
    <citation type="submission" date="2013-10" db="EMBL/GenBank/DDBJ databases">
        <authorList>
            <consortium name="International Citrus Genome Consortium"/>
            <person name="Jenkins J."/>
            <person name="Schmutz J."/>
            <person name="Prochnik S."/>
            <person name="Rokhsar D."/>
            <person name="Gmitter F."/>
            <person name="Ollitrault P."/>
            <person name="Machado M."/>
            <person name="Talon M."/>
            <person name="Wincker P."/>
            <person name="Jaillon O."/>
            <person name="Morgante M."/>
        </authorList>
    </citation>
    <scope>NUCLEOTIDE SEQUENCE</scope>
    <source>
        <strain evidence="3">cv. Clemenules</strain>
    </source>
</reference>
<sequence>MRSPSHSRQISPHSQCHQSHLLRPQLSPPINSPLPRSVLIIESLSSPSIVSCSFTLPHSLRCLKKLTCSFTRHRLP</sequence>
<dbReference type="InParanoid" id="V4S0W6"/>
<dbReference type="Proteomes" id="UP000030687">
    <property type="component" value="Unassembled WGS sequence"/>
</dbReference>
<name>V4S0W6_CITCL</name>
<proteinExistence type="predicted"/>
<dbReference type="EMBL" id="KI537036">
    <property type="protein sequence ID" value="ESR33917.1"/>
    <property type="molecule type" value="Genomic_DNA"/>
</dbReference>
<keyword evidence="3" id="KW-1185">Reference proteome</keyword>
<organism evidence="2 3">
    <name type="scientific">Citrus clementina</name>
    <name type="common">Clementine</name>
    <name type="synonym">Citrus deliciosa x Citrus sinensis</name>
    <dbReference type="NCBI Taxonomy" id="85681"/>
    <lineage>
        <taxon>Eukaryota</taxon>
        <taxon>Viridiplantae</taxon>
        <taxon>Streptophyta</taxon>
        <taxon>Embryophyta</taxon>
        <taxon>Tracheophyta</taxon>
        <taxon>Spermatophyta</taxon>
        <taxon>Magnoliopsida</taxon>
        <taxon>eudicotyledons</taxon>
        <taxon>Gunneridae</taxon>
        <taxon>Pentapetalae</taxon>
        <taxon>rosids</taxon>
        <taxon>malvids</taxon>
        <taxon>Sapindales</taxon>
        <taxon>Rutaceae</taxon>
        <taxon>Aurantioideae</taxon>
        <taxon>Citrus</taxon>
    </lineage>
</organism>
<feature type="region of interest" description="Disordered" evidence="1">
    <location>
        <begin position="1"/>
        <end position="30"/>
    </location>
</feature>